<dbReference type="Gene3D" id="3.40.50.10300">
    <property type="entry name" value="CoaB-like"/>
    <property type="match status" value="1"/>
</dbReference>
<feature type="binding site" evidence="3">
    <location>
        <position position="341"/>
    </location>
    <ligand>
        <name>CTP</name>
        <dbReference type="ChEBI" id="CHEBI:37563"/>
    </ligand>
</feature>
<comment type="catalytic activity">
    <reaction evidence="3 4">
        <text>N-[(R)-4-phosphopantothenoyl]-L-cysteine + H(+) = (R)-4'-phosphopantetheine + CO2</text>
        <dbReference type="Rhea" id="RHEA:16793"/>
        <dbReference type="ChEBI" id="CHEBI:15378"/>
        <dbReference type="ChEBI" id="CHEBI:16526"/>
        <dbReference type="ChEBI" id="CHEBI:59458"/>
        <dbReference type="ChEBI" id="CHEBI:61723"/>
        <dbReference type="EC" id="4.1.1.36"/>
    </reaction>
</comment>
<keyword evidence="3" id="KW-0460">Magnesium</keyword>
<evidence type="ECO:0000313" key="7">
    <source>
        <dbReference type="EMBL" id="GEJ59298.1"/>
    </source>
</evidence>
<dbReference type="InterPro" id="IPR005252">
    <property type="entry name" value="CoaBC"/>
</dbReference>
<comment type="function">
    <text evidence="3">Catalyzes two sequential steps in the biosynthesis of coenzyme A. In the first step cysteine is conjugated to 4'-phosphopantothenate to form 4-phosphopantothenoylcysteine. In the second step the latter compound is decarboxylated to form 4'-phosphopantotheine.</text>
</comment>
<evidence type="ECO:0000313" key="8">
    <source>
        <dbReference type="Proteomes" id="UP000503640"/>
    </source>
</evidence>
<feature type="domain" description="DNA/pantothenate metabolism flavoprotein C-terminal" evidence="6">
    <location>
        <begin position="186"/>
        <end position="396"/>
    </location>
</feature>
<feature type="binding site" evidence="3">
    <location>
        <position position="345"/>
    </location>
    <ligand>
        <name>CTP</name>
        <dbReference type="ChEBI" id="CHEBI:37563"/>
    </ligand>
</feature>
<evidence type="ECO:0000259" key="5">
    <source>
        <dbReference type="Pfam" id="PF02441"/>
    </source>
</evidence>
<feature type="binding site" evidence="3">
    <location>
        <position position="327"/>
    </location>
    <ligand>
        <name>CTP</name>
        <dbReference type="ChEBI" id="CHEBI:37563"/>
    </ligand>
</feature>
<dbReference type="PANTHER" id="PTHR14359:SF6">
    <property type="entry name" value="PHOSPHOPANTOTHENOYLCYSTEINE DECARBOXYLASE"/>
    <property type="match status" value="1"/>
</dbReference>
<comment type="catalytic activity">
    <reaction evidence="3 4">
        <text>(R)-4'-phosphopantothenate + L-cysteine + CTP = N-[(R)-4-phosphopantothenoyl]-L-cysteine + CMP + diphosphate + H(+)</text>
        <dbReference type="Rhea" id="RHEA:19397"/>
        <dbReference type="ChEBI" id="CHEBI:10986"/>
        <dbReference type="ChEBI" id="CHEBI:15378"/>
        <dbReference type="ChEBI" id="CHEBI:33019"/>
        <dbReference type="ChEBI" id="CHEBI:35235"/>
        <dbReference type="ChEBI" id="CHEBI:37563"/>
        <dbReference type="ChEBI" id="CHEBI:59458"/>
        <dbReference type="ChEBI" id="CHEBI:60377"/>
        <dbReference type="EC" id="6.3.2.5"/>
    </reaction>
</comment>
<reference evidence="8" key="1">
    <citation type="journal article" date="2020" name="Appl. Environ. Microbiol.">
        <title>Diazotrophic Anaeromyxobacter Isolates from Soils.</title>
        <authorList>
            <person name="Masuda Y."/>
            <person name="Yamanaka H."/>
            <person name="Xu Z.X."/>
            <person name="Shiratori Y."/>
            <person name="Aono T."/>
            <person name="Amachi S."/>
            <person name="Senoo K."/>
            <person name="Itoh H."/>
        </authorList>
    </citation>
    <scope>NUCLEOTIDE SEQUENCE [LARGE SCALE GENOMIC DNA]</scope>
    <source>
        <strain evidence="8">R267</strain>
    </source>
</reference>
<keyword evidence="2 3" id="KW-0456">Lyase</keyword>
<dbReference type="PANTHER" id="PTHR14359">
    <property type="entry name" value="HOMO-OLIGOMERIC FLAVIN CONTAINING CYS DECARBOXYLASE FAMILY"/>
    <property type="match status" value="1"/>
</dbReference>
<dbReference type="InterPro" id="IPR036551">
    <property type="entry name" value="Flavin_trans-like"/>
</dbReference>
<dbReference type="Proteomes" id="UP000503640">
    <property type="component" value="Unassembled WGS sequence"/>
</dbReference>
<evidence type="ECO:0000259" key="6">
    <source>
        <dbReference type="Pfam" id="PF04127"/>
    </source>
</evidence>
<dbReference type="InterPro" id="IPR003382">
    <property type="entry name" value="Flavoprotein"/>
</dbReference>
<keyword evidence="3" id="KW-0511">Multifunctional enzyme</keyword>
<comment type="function">
    <text evidence="4">Catalyzes two steps in the biosynthesis of coenzyme A. In the first step cysteine is conjugated to 4'-phosphopantothenate to form 4-phosphopantothenoylcysteine, in the latter compound is decarboxylated to form 4'-phosphopantotheine.</text>
</comment>
<feature type="domain" description="Flavoprotein" evidence="5">
    <location>
        <begin position="8"/>
        <end position="177"/>
    </location>
</feature>
<comment type="similarity">
    <text evidence="3 4">In the C-terminal section; belongs to the PPC synthetase family.</text>
</comment>
<dbReference type="HAMAP" id="MF_02225">
    <property type="entry name" value="CoaBC"/>
    <property type="match status" value="1"/>
</dbReference>
<comment type="similarity">
    <text evidence="3 4">In the N-terminal section; belongs to the HFCD (homo-oligomeric flavin containing Cys decarboxylase) superfamily.</text>
</comment>
<comment type="caution">
    <text evidence="7">The sequence shown here is derived from an EMBL/GenBank/DDBJ whole genome shotgun (WGS) entry which is preliminary data.</text>
</comment>
<feature type="binding site" evidence="3">
    <location>
        <begin position="305"/>
        <end position="308"/>
    </location>
    <ligand>
        <name>CTP</name>
        <dbReference type="ChEBI" id="CHEBI:37563"/>
    </ligand>
</feature>
<dbReference type="RefSeq" id="WP_176068652.1">
    <property type="nucleotide sequence ID" value="NZ_BJTG01000012.1"/>
</dbReference>
<dbReference type="GO" id="GO:0015941">
    <property type="term" value="P:pantothenate catabolic process"/>
    <property type="evidence" value="ECO:0007669"/>
    <property type="project" value="InterPro"/>
</dbReference>
<dbReference type="GO" id="GO:0004632">
    <property type="term" value="F:phosphopantothenate--cysteine ligase activity"/>
    <property type="evidence" value="ECO:0007669"/>
    <property type="project" value="UniProtKB-UniRule"/>
</dbReference>
<organism evidence="7 8">
    <name type="scientific">Anaeromyxobacter diazotrophicus</name>
    <dbReference type="NCBI Taxonomy" id="2590199"/>
    <lineage>
        <taxon>Bacteria</taxon>
        <taxon>Pseudomonadati</taxon>
        <taxon>Myxococcota</taxon>
        <taxon>Myxococcia</taxon>
        <taxon>Myxococcales</taxon>
        <taxon>Cystobacterineae</taxon>
        <taxon>Anaeromyxobacteraceae</taxon>
        <taxon>Anaeromyxobacter</taxon>
    </lineage>
</organism>
<keyword evidence="1 3" id="KW-0210">Decarboxylase</keyword>
<dbReference type="UniPathway" id="UPA00241">
    <property type="reaction ID" value="UER00353"/>
</dbReference>
<accession>A0A7I9VSV2</accession>
<feature type="binding site" evidence="3">
    <location>
        <position position="279"/>
    </location>
    <ligand>
        <name>CTP</name>
        <dbReference type="ChEBI" id="CHEBI:37563"/>
    </ligand>
</feature>
<dbReference type="AlphaFoldDB" id="A0A7I9VSV2"/>
<keyword evidence="3" id="KW-0479">Metal-binding</keyword>
<gene>
    <name evidence="3" type="primary">coaBC</name>
    <name evidence="7" type="ORF">AMYX_40390</name>
</gene>
<dbReference type="NCBIfam" id="TIGR00521">
    <property type="entry name" value="coaBC_dfp"/>
    <property type="match status" value="1"/>
</dbReference>
<evidence type="ECO:0000256" key="2">
    <source>
        <dbReference type="ARBA" id="ARBA00023239"/>
    </source>
</evidence>
<keyword evidence="3 4" id="KW-0288">FMN</keyword>
<sequence>MHDFSGRTVVLGVGGGIAAYKACELARLFVKGGAQVRVAMTPAATRFVGPLTFQALTGAPVLVDLLAPEADRAYGHLALARAADLLVVAPATADLIARLRAGMADDAVTTTALACEAPCLLAPAMNTRMWQNPAVRENVAALARRGWEVVGPAAGALADGDVGEGRLAEPGDIADAAARLLGSRDLSGRRVLVSAGPTREPLDPVRFISNPSTGKMGFAVARVAARRGAEVVLVTGPVDLPDPPGVRTIRVVTAEEMASAVEEEAREIDLYVGAAAVSDFKPRVAAATKKKKSDEDEEVTLTRTPDILAALGKRFAGKAEAPILVGFAAETEALLQNARKKLAAKRCDLVVANKVGRPGVGFASDRNRVTLVGPGERANIEGTKEQVADAILDWVVPVLEERRPRG</sequence>
<dbReference type="SUPFAM" id="SSF102645">
    <property type="entry name" value="CoaB-like"/>
    <property type="match status" value="1"/>
</dbReference>
<feature type="binding site" evidence="3">
    <location>
        <position position="289"/>
    </location>
    <ligand>
        <name>CTP</name>
        <dbReference type="ChEBI" id="CHEBI:37563"/>
    </ligand>
</feature>
<dbReference type="SUPFAM" id="SSF52507">
    <property type="entry name" value="Homo-oligomeric flavin-containing Cys decarboxylases, HFCD"/>
    <property type="match status" value="1"/>
</dbReference>
<dbReference type="EMBL" id="BJTG01000012">
    <property type="protein sequence ID" value="GEJ59298.1"/>
    <property type="molecule type" value="Genomic_DNA"/>
</dbReference>
<comment type="pathway">
    <text evidence="3 4">Cofactor biosynthesis; coenzyme A biosynthesis; CoA from (R)-pantothenate: step 3/5.</text>
</comment>
<dbReference type="GO" id="GO:0004633">
    <property type="term" value="F:phosphopantothenoylcysteine decarboxylase activity"/>
    <property type="evidence" value="ECO:0007669"/>
    <property type="project" value="UniProtKB-UniRule"/>
</dbReference>
<dbReference type="Gene3D" id="3.40.50.1950">
    <property type="entry name" value="Flavin prenyltransferase-like"/>
    <property type="match status" value="1"/>
</dbReference>
<dbReference type="GO" id="GO:0046872">
    <property type="term" value="F:metal ion binding"/>
    <property type="evidence" value="ECO:0007669"/>
    <property type="project" value="UniProtKB-KW"/>
</dbReference>
<dbReference type="Pfam" id="PF02441">
    <property type="entry name" value="Flavoprotein"/>
    <property type="match status" value="1"/>
</dbReference>
<dbReference type="GO" id="GO:0071513">
    <property type="term" value="C:phosphopantothenoylcysteine decarboxylase complex"/>
    <property type="evidence" value="ECO:0007669"/>
    <property type="project" value="TreeGrafter"/>
</dbReference>
<evidence type="ECO:0000256" key="1">
    <source>
        <dbReference type="ARBA" id="ARBA00022793"/>
    </source>
</evidence>
<dbReference type="GO" id="GO:0010181">
    <property type="term" value="F:FMN binding"/>
    <property type="evidence" value="ECO:0007669"/>
    <property type="project" value="UniProtKB-UniRule"/>
</dbReference>
<feature type="region of interest" description="Phosphopantothenoylcysteine decarboxylase" evidence="3">
    <location>
        <begin position="1"/>
        <end position="190"/>
    </location>
</feature>
<keyword evidence="3 4" id="KW-0436">Ligase</keyword>
<dbReference type="EC" id="4.1.1.36" evidence="3"/>
<name>A0A7I9VSV2_9BACT</name>
<feature type="region of interest" description="Phosphopantothenate--cysteine ligase" evidence="3">
    <location>
        <begin position="191"/>
        <end position="406"/>
    </location>
</feature>
<comment type="cofactor">
    <cofactor evidence="3">
        <name>FMN</name>
        <dbReference type="ChEBI" id="CHEBI:58210"/>
    </cofactor>
    <text evidence="3">Binds 1 FMN per subunit.</text>
</comment>
<keyword evidence="8" id="KW-1185">Reference proteome</keyword>
<comment type="pathway">
    <text evidence="3 4">Cofactor biosynthesis; coenzyme A biosynthesis; CoA from (R)-pantothenate: step 2/5.</text>
</comment>
<comment type="cofactor">
    <cofactor evidence="3">
        <name>Mg(2+)</name>
        <dbReference type="ChEBI" id="CHEBI:18420"/>
    </cofactor>
</comment>
<evidence type="ECO:0000256" key="4">
    <source>
        <dbReference type="RuleBase" id="RU364078"/>
    </source>
</evidence>
<dbReference type="InterPro" id="IPR035929">
    <property type="entry name" value="CoaB-like_sf"/>
</dbReference>
<dbReference type="InterPro" id="IPR007085">
    <property type="entry name" value="DNA/pantothenate-metab_flavo_C"/>
</dbReference>
<dbReference type="GO" id="GO:0015937">
    <property type="term" value="P:coenzyme A biosynthetic process"/>
    <property type="evidence" value="ECO:0007669"/>
    <property type="project" value="UniProtKB-UniRule"/>
</dbReference>
<proteinExistence type="inferred from homology"/>
<comment type="caution">
    <text evidence="3">Lacks conserved residue(s) required for the propagation of feature annotation.</text>
</comment>
<keyword evidence="3 4" id="KW-0285">Flavoprotein</keyword>
<protein>
    <recommendedName>
        <fullName evidence="3">Coenzyme A biosynthesis bifunctional protein CoaBC</fullName>
    </recommendedName>
    <alternativeName>
        <fullName evidence="3">DNA/pantothenate metabolism flavoprotein</fullName>
    </alternativeName>
    <alternativeName>
        <fullName evidence="3">Phosphopantothenoylcysteine synthetase/decarboxylase</fullName>
        <shortName evidence="3">PPCS-PPCDC</shortName>
    </alternativeName>
    <domain>
        <recommendedName>
            <fullName evidence="3">Phosphopantothenoylcysteine decarboxylase</fullName>
            <shortName evidence="3">PPC decarboxylase</shortName>
            <shortName evidence="3">PPC-DC</shortName>
            <ecNumber evidence="3">4.1.1.36</ecNumber>
        </recommendedName>
        <alternativeName>
            <fullName evidence="3">CoaC</fullName>
        </alternativeName>
    </domain>
    <domain>
        <recommendedName>
            <fullName evidence="3">Phosphopantothenate--cysteine ligase</fullName>
            <ecNumber evidence="3">6.3.2.5</ecNumber>
        </recommendedName>
        <alternativeName>
            <fullName evidence="3">CoaB</fullName>
        </alternativeName>
        <alternativeName>
            <fullName evidence="3">Phosphopantothenoylcysteine synthetase</fullName>
            <shortName evidence="3">PPC synthetase</shortName>
            <shortName evidence="3">PPC-S</shortName>
        </alternativeName>
    </domain>
</protein>
<dbReference type="EC" id="6.3.2.5" evidence="3"/>
<evidence type="ECO:0000256" key="3">
    <source>
        <dbReference type="HAMAP-Rule" id="MF_02225"/>
    </source>
</evidence>
<dbReference type="Pfam" id="PF04127">
    <property type="entry name" value="DFP"/>
    <property type="match status" value="1"/>
</dbReference>